<dbReference type="Gene3D" id="1.10.3730.20">
    <property type="match status" value="1"/>
</dbReference>
<keyword evidence="1" id="KW-1133">Transmembrane helix</keyword>
<feature type="transmembrane region" description="Helical" evidence="1">
    <location>
        <begin position="218"/>
        <end position="242"/>
    </location>
</feature>
<comment type="caution">
    <text evidence="3">The sequence shown here is derived from an EMBL/GenBank/DDBJ whole genome shotgun (WGS) entry which is preliminary data.</text>
</comment>
<dbReference type="Pfam" id="PF00892">
    <property type="entry name" value="EamA"/>
    <property type="match status" value="1"/>
</dbReference>
<protein>
    <recommendedName>
        <fullName evidence="2">EamA domain-containing protein</fullName>
    </recommendedName>
</protein>
<feature type="transmembrane region" description="Helical" evidence="1">
    <location>
        <begin position="96"/>
        <end position="113"/>
    </location>
</feature>
<dbReference type="Proteomes" id="UP000192796">
    <property type="component" value="Unassembled WGS sequence"/>
</dbReference>
<dbReference type="InterPro" id="IPR037185">
    <property type="entry name" value="EmrE-like"/>
</dbReference>
<accession>A0A1V9G3Q9</accession>
<evidence type="ECO:0000313" key="3">
    <source>
        <dbReference type="EMBL" id="OQP65202.1"/>
    </source>
</evidence>
<reference evidence="3 4" key="1">
    <citation type="submission" date="2016-03" db="EMBL/GenBank/DDBJ databases">
        <title>Niastella vici sp. nov., isolated from farmland soil.</title>
        <authorList>
            <person name="Chen L."/>
            <person name="Wang D."/>
            <person name="Yang S."/>
            <person name="Wang G."/>
        </authorList>
    </citation>
    <scope>NUCLEOTIDE SEQUENCE [LARGE SCALE GENOMIC DNA]</scope>
    <source>
        <strain evidence="3 4">DJ57</strain>
    </source>
</reference>
<feature type="transmembrane region" description="Helical" evidence="1">
    <location>
        <begin position="248"/>
        <end position="269"/>
    </location>
</feature>
<organism evidence="3 4">
    <name type="scientific">Niastella vici</name>
    <dbReference type="NCBI Taxonomy" id="1703345"/>
    <lineage>
        <taxon>Bacteria</taxon>
        <taxon>Pseudomonadati</taxon>
        <taxon>Bacteroidota</taxon>
        <taxon>Chitinophagia</taxon>
        <taxon>Chitinophagales</taxon>
        <taxon>Chitinophagaceae</taxon>
        <taxon>Niastella</taxon>
    </lineage>
</organism>
<name>A0A1V9G3Q9_9BACT</name>
<evidence type="ECO:0000313" key="4">
    <source>
        <dbReference type="Proteomes" id="UP000192796"/>
    </source>
</evidence>
<keyword evidence="4" id="KW-1185">Reference proteome</keyword>
<evidence type="ECO:0000256" key="1">
    <source>
        <dbReference type="SAM" id="Phobius"/>
    </source>
</evidence>
<dbReference type="GO" id="GO:0016020">
    <property type="term" value="C:membrane"/>
    <property type="evidence" value="ECO:0007669"/>
    <property type="project" value="InterPro"/>
</dbReference>
<feature type="transmembrane region" description="Helical" evidence="1">
    <location>
        <begin position="119"/>
        <end position="136"/>
    </location>
</feature>
<keyword evidence="1" id="KW-0472">Membrane</keyword>
<dbReference type="InterPro" id="IPR000620">
    <property type="entry name" value="EamA_dom"/>
</dbReference>
<dbReference type="SUPFAM" id="SSF103481">
    <property type="entry name" value="Multidrug resistance efflux transporter EmrE"/>
    <property type="match status" value="2"/>
</dbReference>
<feature type="transmembrane region" description="Helical" evidence="1">
    <location>
        <begin position="186"/>
        <end position="206"/>
    </location>
</feature>
<dbReference type="STRING" id="1703345.A3860_16140"/>
<dbReference type="OrthoDB" id="1524053at2"/>
<feature type="transmembrane region" description="Helical" evidence="1">
    <location>
        <begin position="65"/>
        <end position="84"/>
    </location>
</feature>
<dbReference type="EMBL" id="LVYD01000024">
    <property type="protein sequence ID" value="OQP65202.1"/>
    <property type="molecule type" value="Genomic_DNA"/>
</dbReference>
<feature type="transmembrane region" description="Helical" evidence="1">
    <location>
        <begin position="36"/>
        <end position="53"/>
    </location>
</feature>
<sequence length="294" mass="31852">MSNLLFLIASIILTAWLTISFKIVARLGINNLQAIVYNYMVCVITGSIVNGSFPVNGSLAQQPWLPWALVMGCGFISLFNLAAFTVQKIGVAPATVAYKLSLVIPFVFSIYLYHEKATALKITGVALALLAVWFTTRPHDKERKGKHVSWVLWAMPLLLFIGSGLLDTMIKYVEQAFINPGNQDAYLITAFCVAASVGLIILLFLFITGRQRFSGRAVLAGIGIGVPNYFSIWCLLGALKGYAGNSSAIIPINNMGIVLFTAVVAWLIFKEKLSAINWLGIGLSLGAIALIAYG</sequence>
<evidence type="ECO:0000259" key="2">
    <source>
        <dbReference type="Pfam" id="PF00892"/>
    </source>
</evidence>
<proteinExistence type="predicted"/>
<dbReference type="AlphaFoldDB" id="A0A1V9G3Q9"/>
<feature type="transmembrane region" description="Helical" evidence="1">
    <location>
        <begin position="276"/>
        <end position="293"/>
    </location>
</feature>
<feature type="transmembrane region" description="Helical" evidence="1">
    <location>
        <begin position="148"/>
        <end position="166"/>
    </location>
</feature>
<feature type="transmembrane region" description="Helical" evidence="1">
    <location>
        <begin position="6"/>
        <end position="24"/>
    </location>
</feature>
<feature type="domain" description="EamA" evidence="2">
    <location>
        <begin position="150"/>
        <end position="292"/>
    </location>
</feature>
<keyword evidence="1" id="KW-0812">Transmembrane</keyword>
<gene>
    <name evidence="3" type="ORF">A3860_16140</name>
</gene>
<dbReference type="RefSeq" id="WP_081145976.1">
    <property type="nucleotide sequence ID" value="NZ_LVYD01000024.1"/>
</dbReference>